<dbReference type="InterPro" id="IPR022700">
    <property type="entry name" value="CLIP"/>
</dbReference>
<dbReference type="GO" id="GO:0004252">
    <property type="term" value="F:serine-type endopeptidase activity"/>
    <property type="evidence" value="ECO:0007669"/>
    <property type="project" value="UniProtKB-EC"/>
</dbReference>
<dbReference type="InterPro" id="IPR009003">
    <property type="entry name" value="Peptidase_S1_PA"/>
</dbReference>
<dbReference type="InterPro" id="IPR001314">
    <property type="entry name" value="Peptidase_S1A"/>
</dbReference>
<dbReference type="InterPro" id="IPR018114">
    <property type="entry name" value="TRYPSIN_HIS"/>
</dbReference>
<dbReference type="SUPFAM" id="SSF50494">
    <property type="entry name" value="Trypsin-like serine proteases"/>
    <property type="match status" value="1"/>
</dbReference>
<gene>
    <name evidence="13" type="ORF">DMN91_010010</name>
</gene>
<evidence type="ECO:0000259" key="12">
    <source>
        <dbReference type="PROSITE" id="PS51888"/>
    </source>
</evidence>
<dbReference type="Gene3D" id="2.40.10.10">
    <property type="entry name" value="Trypsin-like serine proteases"/>
    <property type="match status" value="1"/>
</dbReference>
<keyword evidence="7" id="KW-1015">Disulfide bond</keyword>
<dbReference type="OrthoDB" id="447173at2759"/>
<dbReference type="PANTHER" id="PTHR24258:SF136">
    <property type="entry name" value="GH06673P-RELATED"/>
    <property type="match status" value="1"/>
</dbReference>
<evidence type="ECO:0000256" key="10">
    <source>
        <dbReference type="RuleBase" id="RU363034"/>
    </source>
</evidence>
<accession>A0A3L8DCB2</accession>
<dbReference type="Proteomes" id="UP000279307">
    <property type="component" value="Chromosome 10"/>
</dbReference>
<dbReference type="SMART" id="SM00680">
    <property type="entry name" value="CLIP"/>
    <property type="match status" value="1"/>
</dbReference>
<evidence type="ECO:0000256" key="5">
    <source>
        <dbReference type="ARBA" id="ARBA00022801"/>
    </source>
</evidence>
<comment type="caution">
    <text evidence="13">The sequence shown here is derived from an EMBL/GenBank/DDBJ whole genome shotgun (WGS) entry which is preliminary data.</text>
</comment>
<comment type="subcellular location">
    <subcellularLocation>
        <location evidence="1">Secreted</location>
        <location evidence="1">Extracellular space</location>
    </subcellularLocation>
</comment>
<evidence type="ECO:0000313" key="13">
    <source>
        <dbReference type="EMBL" id="RLU17773.1"/>
    </source>
</evidence>
<dbReference type="InterPro" id="IPR001254">
    <property type="entry name" value="Trypsin_dom"/>
</dbReference>
<evidence type="ECO:0000256" key="8">
    <source>
        <dbReference type="ARBA" id="ARBA00024195"/>
    </source>
</evidence>
<dbReference type="SMART" id="SM00020">
    <property type="entry name" value="Tryp_SPc"/>
    <property type="match status" value="1"/>
</dbReference>
<dbReference type="EMBL" id="QOIP01000010">
    <property type="protein sequence ID" value="RLU17773.1"/>
    <property type="molecule type" value="Genomic_DNA"/>
</dbReference>
<dbReference type="PROSITE" id="PS51888">
    <property type="entry name" value="CLIP"/>
    <property type="match status" value="1"/>
</dbReference>
<dbReference type="PROSITE" id="PS50240">
    <property type="entry name" value="TRYPSIN_DOM"/>
    <property type="match status" value="1"/>
</dbReference>
<dbReference type="InterPro" id="IPR043504">
    <property type="entry name" value="Peptidase_S1_PA_chymotrypsin"/>
</dbReference>
<dbReference type="CDD" id="cd00190">
    <property type="entry name" value="Tryp_SPc"/>
    <property type="match status" value="1"/>
</dbReference>
<dbReference type="PROSITE" id="PS00135">
    <property type="entry name" value="TRYPSIN_SER"/>
    <property type="match status" value="1"/>
</dbReference>
<dbReference type="PANTHER" id="PTHR24258">
    <property type="entry name" value="SERINE PROTEASE-RELATED"/>
    <property type="match status" value="1"/>
</dbReference>
<dbReference type="AlphaFoldDB" id="A0A3L8DCB2"/>
<evidence type="ECO:0000256" key="1">
    <source>
        <dbReference type="ARBA" id="ARBA00004239"/>
    </source>
</evidence>
<evidence type="ECO:0000256" key="6">
    <source>
        <dbReference type="ARBA" id="ARBA00022825"/>
    </source>
</evidence>
<dbReference type="InterPro" id="IPR038565">
    <property type="entry name" value="CLIP_sf"/>
</dbReference>
<proteinExistence type="inferred from homology"/>
<feature type="domain" description="Clip" evidence="12">
    <location>
        <begin position="61"/>
        <end position="109"/>
    </location>
</feature>
<dbReference type="EC" id="3.4.21.1" evidence="9"/>
<name>A0A3L8DCB2_OOCBI</name>
<reference evidence="13" key="2">
    <citation type="submission" date="2018-07" db="EMBL/GenBank/DDBJ databases">
        <authorList>
            <person name="Mckenzie S.K."/>
            <person name="Kronauer D.J.C."/>
        </authorList>
    </citation>
    <scope>NUCLEOTIDE SEQUENCE</scope>
    <source>
        <strain evidence="13">Clonal line C1</strain>
    </source>
</reference>
<dbReference type="GO" id="GO:0005576">
    <property type="term" value="C:extracellular region"/>
    <property type="evidence" value="ECO:0007669"/>
    <property type="project" value="UniProtKB-SubCell"/>
</dbReference>
<dbReference type="Gene3D" id="3.30.1640.30">
    <property type="match status" value="1"/>
</dbReference>
<dbReference type="GO" id="GO:0016485">
    <property type="term" value="P:protein processing"/>
    <property type="evidence" value="ECO:0007669"/>
    <property type="project" value="UniProtKB-ARBA"/>
</dbReference>
<evidence type="ECO:0000256" key="7">
    <source>
        <dbReference type="ARBA" id="ARBA00023157"/>
    </source>
</evidence>
<dbReference type="PROSITE" id="PS00134">
    <property type="entry name" value="TRYPSIN_HIS"/>
    <property type="match status" value="1"/>
</dbReference>
<dbReference type="Pfam" id="PF00089">
    <property type="entry name" value="Trypsin"/>
    <property type="match status" value="1"/>
</dbReference>
<keyword evidence="2" id="KW-0964">Secreted</keyword>
<dbReference type="FunFam" id="2.40.10.10:FF:000047">
    <property type="entry name" value="Trypsin eta"/>
    <property type="match status" value="1"/>
</dbReference>
<organism evidence="13">
    <name type="scientific">Ooceraea biroi</name>
    <name type="common">Clonal raider ant</name>
    <name type="synonym">Cerapachys biroi</name>
    <dbReference type="NCBI Taxonomy" id="2015173"/>
    <lineage>
        <taxon>Eukaryota</taxon>
        <taxon>Metazoa</taxon>
        <taxon>Ecdysozoa</taxon>
        <taxon>Arthropoda</taxon>
        <taxon>Hexapoda</taxon>
        <taxon>Insecta</taxon>
        <taxon>Pterygota</taxon>
        <taxon>Neoptera</taxon>
        <taxon>Endopterygota</taxon>
        <taxon>Hymenoptera</taxon>
        <taxon>Apocrita</taxon>
        <taxon>Aculeata</taxon>
        <taxon>Formicoidea</taxon>
        <taxon>Formicidae</taxon>
        <taxon>Dorylinae</taxon>
        <taxon>Ooceraea</taxon>
    </lineage>
</organism>
<keyword evidence="3 10" id="KW-0645">Protease</keyword>
<evidence type="ECO:0000256" key="4">
    <source>
        <dbReference type="ARBA" id="ARBA00022729"/>
    </source>
</evidence>
<evidence type="ECO:0000259" key="11">
    <source>
        <dbReference type="PROSITE" id="PS50240"/>
    </source>
</evidence>
<evidence type="ECO:0000256" key="2">
    <source>
        <dbReference type="ARBA" id="ARBA00022525"/>
    </source>
</evidence>
<evidence type="ECO:0000256" key="9">
    <source>
        <dbReference type="ARBA" id="ARBA00044036"/>
    </source>
</evidence>
<feature type="domain" description="Peptidase S1" evidence="11">
    <location>
        <begin position="154"/>
        <end position="407"/>
    </location>
</feature>
<keyword evidence="4" id="KW-0732">Signal</keyword>
<protein>
    <recommendedName>
        <fullName evidence="9">chymotrypsin</fullName>
        <ecNumber evidence="9">3.4.21.1</ecNumber>
    </recommendedName>
</protein>
<reference evidence="13" key="1">
    <citation type="journal article" date="2018" name="Genome Res.">
        <title>The genomic architecture and molecular evolution of ant odorant receptors.</title>
        <authorList>
            <person name="McKenzie S.K."/>
            <person name="Kronauer D.J.C."/>
        </authorList>
    </citation>
    <scope>NUCLEOTIDE SEQUENCE [LARGE SCALE GENOMIC DNA]</scope>
    <source>
        <strain evidence="13">Clonal line C1</strain>
    </source>
</reference>
<evidence type="ECO:0000256" key="3">
    <source>
        <dbReference type="ARBA" id="ARBA00022670"/>
    </source>
</evidence>
<sequence>MLLTLHKVSCIYFSFLALLLQDYHQLFEMESNLSSSILIVLLTNFFTLCLLMQDELYEGSYCKLEDGKTGECKKIQDCPSRLQEVLEGRRSSDSKGRCGFENFTEIVCCPFNITHKIGLRPAEIACRQYENEIRRESEEDARIVVQEDKVQFNIFGGTEAERGEFPYMVALGYENQDEDDDNNTETIKYNCGGTLISSQYVLTAAHCVNNIQEKVPVEVRVGSEDLRSVGDAQRIPISNVITHPRYKRSVNYNDVAILKLRKPVRMDNNVRPICMQTKSLTSMDITPNISLVVIGWGATTFAEESTVRLMKTPSLSLVDRETCGKSFKDFNQLPSGLDESMLCMLDTNETRRADACHGDSGGPLLMLSGANQTIVGITAFGQACGGPIPGVYTAIHSYLEWIEKQVWPEMTDER</sequence>
<keyword evidence="6 10" id="KW-0720">Serine protease</keyword>
<comment type="similarity">
    <text evidence="8">Belongs to the peptidase S1 family. CLIP subfamily.</text>
</comment>
<dbReference type="InterPro" id="IPR033116">
    <property type="entry name" value="TRYPSIN_SER"/>
</dbReference>
<keyword evidence="5 10" id="KW-0378">Hydrolase</keyword>
<dbReference type="PRINTS" id="PR00722">
    <property type="entry name" value="CHYMOTRYPSIN"/>
</dbReference>